<sequence>MVPTGVALIEIVEELKKSCKVVEIIVEYVVSTEGESYSVHFSVNSRYSMYGEFESLEKAMDLSDAIVIRGRKSDWIMLPHSTVEFANRLGIMTRVTTEQHWKEKSVARGKDC</sequence>
<dbReference type="Proteomes" id="UP001162131">
    <property type="component" value="Unassembled WGS sequence"/>
</dbReference>
<comment type="caution">
    <text evidence="1">The sequence shown here is derived from an EMBL/GenBank/DDBJ whole genome shotgun (WGS) entry which is preliminary data.</text>
</comment>
<proteinExistence type="predicted"/>
<keyword evidence="2" id="KW-1185">Reference proteome</keyword>
<name>A0AAU9JDY0_9CILI</name>
<dbReference type="EMBL" id="CAJZBQ010000035">
    <property type="protein sequence ID" value="CAG9323758.1"/>
    <property type="molecule type" value="Genomic_DNA"/>
</dbReference>
<accession>A0AAU9JDY0</accession>
<organism evidence="1 2">
    <name type="scientific">Blepharisma stoltei</name>
    <dbReference type="NCBI Taxonomy" id="1481888"/>
    <lineage>
        <taxon>Eukaryota</taxon>
        <taxon>Sar</taxon>
        <taxon>Alveolata</taxon>
        <taxon>Ciliophora</taxon>
        <taxon>Postciliodesmatophora</taxon>
        <taxon>Heterotrichea</taxon>
        <taxon>Heterotrichida</taxon>
        <taxon>Blepharismidae</taxon>
        <taxon>Blepharisma</taxon>
    </lineage>
</organism>
<evidence type="ECO:0000313" key="1">
    <source>
        <dbReference type="EMBL" id="CAG9323758.1"/>
    </source>
</evidence>
<gene>
    <name evidence="1" type="ORF">BSTOLATCC_MIC35220</name>
</gene>
<evidence type="ECO:0000313" key="2">
    <source>
        <dbReference type="Proteomes" id="UP001162131"/>
    </source>
</evidence>
<protein>
    <submittedName>
        <fullName evidence="1">Uncharacterized protein</fullName>
    </submittedName>
</protein>
<dbReference type="AlphaFoldDB" id="A0AAU9JDY0"/>
<reference evidence="1" key="1">
    <citation type="submission" date="2021-09" db="EMBL/GenBank/DDBJ databases">
        <authorList>
            <consortium name="AG Swart"/>
            <person name="Singh M."/>
            <person name="Singh A."/>
            <person name="Seah K."/>
            <person name="Emmerich C."/>
        </authorList>
    </citation>
    <scope>NUCLEOTIDE SEQUENCE</scope>
    <source>
        <strain evidence="1">ATCC30299</strain>
    </source>
</reference>